<accession>A0AAQ4EXI2</accession>
<keyword evidence="4" id="KW-1185">Reference proteome</keyword>
<dbReference type="Proteomes" id="UP001321473">
    <property type="component" value="Unassembled WGS sequence"/>
</dbReference>
<evidence type="ECO:0000313" key="4">
    <source>
        <dbReference type="Proteomes" id="UP001321473"/>
    </source>
</evidence>
<dbReference type="AlphaFoldDB" id="A0AAQ4EXI2"/>
<reference evidence="3 4" key="1">
    <citation type="journal article" date="2023" name="Arcadia Sci">
        <title>De novo assembly of a long-read Amblyomma americanum tick genome.</title>
        <authorList>
            <person name="Chou S."/>
            <person name="Poskanzer K.E."/>
            <person name="Rollins M."/>
            <person name="Thuy-Boun P.S."/>
        </authorList>
    </citation>
    <scope>NUCLEOTIDE SEQUENCE [LARGE SCALE GENOMIC DNA]</scope>
    <source>
        <strain evidence="3">F_SG_1</strain>
        <tissue evidence="3">Salivary glands</tissue>
    </source>
</reference>
<proteinExistence type="predicted"/>
<feature type="compositionally biased region" description="Low complexity" evidence="1">
    <location>
        <begin position="119"/>
        <end position="132"/>
    </location>
</feature>
<feature type="compositionally biased region" description="Pro residues" evidence="1">
    <location>
        <begin position="133"/>
        <end position="152"/>
    </location>
</feature>
<protein>
    <submittedName>
        <fullName evidence="3">Uncharacterized protein</fullName>
    </submittedName>
</protein>
<feature type="region of interest" description="Disordered" evidence="1">
    <location>
        <begin position="96"/>
        <end position="277"/>
    </location>
</feature>
<feature type="compositionally biased region" description="Polar residues" evidence="1">
    <location>
        <begin position="217"/>
        <end position="235"/>
    </location>
</feature>
<evidence type="ECO:0000256" key="1">
    <source>
        <dbReference type="SAM" id="MobiDB-lite"/>
    </source>
</evidence>
<organism evidence="3 4">
    <name type="scientific">Amblyomma americanum</name>
    <name type="common">Lone star tick</name>
    <dbReference type="NCBI Taxonomy" id="6943"/>
    <lineage>
        <taxon>Eukaryota</taxon>
        <taxon>Metazoa</taxon>
        <taxon>Ecdysozoa</taxon>
        <taxon>Arthropoda</taxon>
        <taxon>Chelicerata</taxon>
        <taxon>Arachnida</taxon>
        <taxon>Acari</taxon>
        <taxon>Parasitiformes</taxon>
        <taxon>Ixodida</taxon>
        <taxon>Ixodoidea</taxon>
        <taxon>Ixodidae</taxon>
        <taxon>Amblyomminae</taxon>
        <taxon>Amblyomma</taxon>
    </lineage>
</organism>
<evidence type="ECO:0000313" key="3">
    <source>
        <dbReference type="EMBL" id="KAK8779469.1"/>
    </source>
</evidence>
<feature type="signal peptide" evidence="2">
    <location>
        <begin position="1"/>
        <end position="25"/>
    </location>
</feature>
<evidence type="ECO:0000256" key="2">
    <source>
        <dbReference type="SAM" id="SignalP"/>
    </source>
</evidence>
<feature type="chain" id="PRO_5042906815" evidence="2">
    <location>
        <begin position="26"/>
        <end position="469"/>
    </location>
</feature>
<feature type="compositionally biased region" description="Low complexity" evidence="1">
    <location>
        <begin position="197"/>
        <end position="213"/>
    </location>
</feature>
<name>A0AAQ4EXI2_AMBAM</name>
<feature type="compositionally biased region" description="Polar residues" evidence="1">
    <location>
        <begin position="242"/>
        <end position="256"/>
    </location>
</feature>
<feature type="compositionally biased region" description="Low complexity" evidence="1">
    <location>
        <begin position="158"/>
        <end position="178"/>
    </location>
</feature>
<dbReference type="EMBL" id="JARKHS020009794">
    <property type="protein sequence ID" value="KAK8779469.1"/>
    <property type="molecule type" value="Genomic_DNA"/>
</dbReference>
<sequence length="469" mass="49975">MAGREHQAGLSSFLTLLLTATLSAGQKLNAVESNGVFFSGLPRPPSEINAITAKGSDAFGNTLGRGLLEKFTTPNPLKIGSTPFDFRFNSAKPDNRFAVTGGRTPSVRVTRPPFFTGNPTSPTTAPRFAAPTTPRPPPPPPPPPATFRPPPLGQGAFRPTTQRITTLRPRPTTARTVPNLRPTTLQALQPAPRLAFQPGSSQGTGSTAGQSTPFFPINSSPPSQRSQGTGSSAGQPTPFFPANSSPPSQRAQSPVATTRPPAPFFPINTTPAPHPAAERSFNAINTARTTFPVPTPPRRRIFVPASALNTGTSFTTTTARPQTRFATLTFGTEFSTFRPATRTTTPPPTVTGFTGTGSNLNFAFCDQRQCVKMCRERFGDRLNSSSCQANACKCEVTEACSPSLCLQMCRKNNPGQQVLSAGCQGDNCRCVFNKPCEPSECRRRCLLAHGDKLISADCAVRNACQCVHS</sequence>
<comment type="caution">
    <text evidence="3">The sequence shown here is derived from an EMBL/GenBank/DDBJ whole genome shotgun (WGS) entry which is preliminary data.</text>
</comment>
<gene>
    <name evidence="3" type="ORF">V5799_019190</name>
</gene>
<keyword evidence="2" id="KW-0732">Signal</keyword>